<dbReference type="KEGG" id="cfi:Celf_3559"/>
<proteinExistence type="predicted"/>
<dbReference type="RefSeq" id="WP_013772692.1">
    <property type="nucleotide sequence ID" value="NC_015514.1"/>
</dbReference>
<keyword evidence="1" id="KW-0732">Signal</keyword>
<reference evidence="2 3" key="1">
    <citation type="submission" date="2011-04" db="EMBL/GenBank/DDBJ databases">
        <title>Complete sequence of Cellulomonas fimi ATCC 484.</title>
        <authorList>
            <consortium name="US DOE Joint Genome Institute"/>
            <person name="Lucas S."/>
            <person name="Han J."/>
            <person name="Lapidus A."/>
            <person name="Cheng J.-F."/>
            <person name="Goodwin L."/>
            <person name="Pitluck S."/>
            <person name="Peters L."/>
            <person name="Chertkov O."/>
            <person name="Detter J.C."/>
            <person name="Han C."/>
            <person name="Tapia R."/>
            <person name="Land M."/>
            <person name="Hauser L."/>
            <person name="Kyrpides N."/>
            <person name="Ivanova N."/>
            <person name="Ovchinnikova G."/>
            <person name="Pagani I."/>
            <person name="Mead D."/>
            <person name="Brumm P."/>
            <person name="Woyke T."/>
        </authorList>
    </citation>
    <scope>NUCLEOTIDE SEQUENCE [LARGE SCALE GENOMIC DNA]</scope>
    <source>
        <strain evidence="3">ATCC 484 / DSM 20113 / JCM 1341 / NBRC 15513 / NCIMB 8980 / NCTC 7547</strain>
    </source>
</reference>
<dbReference type="PROSITE" id="PS51318">
    <property type="entry name" value="TAT"/>
    <property type="match status" value="1"/>
</dbReference>
<gene>
    <name evidence="2" type="ordered locus">Celf_3559</name>
</gene>
<evidence type="ECO:0000313" key="3">
    <source>
        <dbReference type="Proteomes" id="UP000008460"/>
    </source>
</evidence>
<dbReference type="InterPro" id="IPR006311">
    <property type="entry name" value="TAT_signal"/>
</dbReference>
<dbReference type="HOGENOM" id="CLU_1479540_0_0_11"/>
<organism evidence="2 3">
    <name type="scientific">Cellulomonas fimi (strain ATCC 484 / DSM 20113 / JCM 1341 / CCUG 24087 / LMG 16345 / NBRC 15513 / NCIMB 8980 / NCTC 7547 / NRS-133)</name>
    <dbReference type="NCBI Taxonomy" id="590998"/>
    <lineage>
        <taxon>Bacteria</taxon>
        <taxon>Bacillati</taxon>
        <taxon>Actinomycetota</taxon>
        <taxon>Actinomycetes</taxon>
        <taxon>Micrococcales</taxon>
        <taxon>Cellulomonadaceae</taxon>
        <taxon>Cellulomonas</taxon>
    </lineage>
</organism>
<evidence type="ECO:0000313" key="2">
    <source>
        <dbReference type="EMBL" id="AEE47669.1"/>
    </source>
</evidence>
<sequence length="182" mass="18998">MTSSTRSNRAHFLRLTAIGVAATGLCVAGAGLAAAASPQWGFARAVEDAAQVVGIDWSAMPENYTREQYEAYWAAEYSAEDLEALQEMWSVDETEAKARAGQMLIDGEALPFAPGTHASPTVTADDEAEIAAFFAAGYDADDVAELGALWSTDALETKARAGQLLLDGQTLPVEGPGATPAG</sequence>
<dbReference type="AlphaFoldDB" id="F4H351"/>
<evidence type="ECO:0000256" key="1">
    <source>
        <dbReference type="SAM" id="SignalP"/>
    </source>
</evidence>
<feature type="chain" id="PRO_5003308985" evidence="1">
    <location>
        <begin position="36"/>
        <end position="182"/>
    </location>
</feature>
<dbReference type="Proteomes" id="UP000008460">
    <property type="component" value="Chromosome"/>
</dbReference>
<dbReference type="eggNOG" id="ENOG5033KTX">
    <property type="taxonomic scope" value="Bacteria"/>
</dbReference>
<dbReference type="STRING" id="590998.Celf_3559"/>
<keyword evidence="3" id="KW-1185">Reference proteome</keyword>
<feature type="signal peptide" evidence="1">
    <location>
        <begin position="1"/>
        <end position="35"/>
    </location>
</feature>
<name>F4H351_CELFA</name>
<accession>F4H351</accession>
<dbReference type="EMBL" id="CP002666">
    <property type="protein sequence ID" value="AEE47669.1"/>
    <property type="molecule type" value="Genomic_DNA"/>
</dbReference>
<protein>
    <submittedName>
        <fullName evidence="2">Uncharacterized protein</fullName>
    </submittedName>
</protein>